<reference evidence="1 2" key="1">
    <citation type="journal article" date="2019" name="Nat. Med.">
        <title>A library of human gut bacterial isolates paired with longitudinal multiomics data enables mechanistic microbiome research.</title>
        <authorList>
            <person name="Poyet M."/>
            <person name="Groussin M."/>
            <person name="Gibbons S.M."/>
            <person name="Avila-Pacheco J."/>
            <person name="Jiang X."/>
            <person name="Kearney S.M."/>
            <person name="Perrotta A.R."/>
            <person name="Berdy B."/>
            <person name="Zhao S."/>
            <person name="Lieberman T.D."/>
            <person name="Swanson P.K."/>
            <person name="Smith M."/>
            <person name="Roesemann S."/>
            <person name="Alexander J.E."/>
            <person name="Rich S.A."/>
            <person name="Livny J."/>
            <person name="Vlamakis H."/>
            <person name="Clish C."/>
            <person name="Bullock K."/>
            <person name="Deik A."/>
            <person name="Scott J."/>
            <person name="Pierce K.A."/>
            <person name="Xavier R.J."/>
            <person name="Alm E.J."/>
        </authorList>
    </citation>
    <scope>NUCLEOTIDE SEQUENCE [LARGE SCALE GENOMIC DNA]</scope>
    <source>
        <strain evidence="1 2">BIOML-A1</strain>
    </source>
</reference>
<evidence type="ECO:0000313" key="1">
    <source>
        <dbReference type="EMBL" id="MTR81291.1"/>
    </source>
</evidence>
<dbReference type="EMBL" id="WNAL01000010">
    <property type="protein sequence ID" value="MTR81291.1"/>
    <property type="molecule type" value="Genomic_DNA"/>
</dbReference>
<protein>
    <submittedName>
        <fullName evidence="1">Uncharacterized protein</fullName>
    </submittedName>
</protein>
<dbReference type="AlphaFoldDB" id="A0A844KM29"/>
<accession>A0A844KM29</accession>
<organism evidence="1 2">
    <name type="scientific">Roseburia faecis</name>
    <dbReference type="NCBI Taxonomy" id="301302"/>
    <lineage>
        <taxon>Bacteria</taxon>
        <taxon>Bacillati</taxon>
        <taxon>Bacillota</taxon>
        <taxon>Clostridia</taxon>
        <taxon>Lachnospirales</taxon>
        <taxon>Lachnospiraceae</taxon>
        <taxon>Roseburia</taxon>
    </lineage>
</organism>
<gene>
    <name evidence="1" type="ORF">GMD30_06085</name>
</gene>
<dbReference type="RefSeq" id="WP_138347566.1">
    <property type="nucleotide sequence ID" value="NZ_CP184331.1"/>
</dbReference>
<dbReference type="Proteomes" id="UP000446657">
    <property type="component" value="Unassembled WGS sequence"/>
</dbReference>
<comment type="caution">
    <text evidence="1">The sequence shown here is derived from an EMBL/GenBank/DDBJ whole genome shotgun (WGS) entry which is preliminary data.</text>
</comment>
<proteinExistence type="predicted"/>
<dbReference type="GeneID" id="99748466"/>
<evidence type="ECO:0000313" key="2">
    <source>
        <dbReference type="Proteomes" id="UP000446657"/>
    </source>
</evidence>
<name>A0A844KM29_9FIRM</name>
<sequence>MAVKVGNSWVSEAALSYAKVKADSGESATLNGLLDRYPGVNFSTNTQAFSQKGTNNIQITPIILA</sequence>